<accession>A0AA97AK59</accession>
<keyword evidence="3" id="KW-0238">DNA-binding</keyword>
<keyword evidence="4" id="KW-0804">Transcription</keyword>
<organism evidence="6">
    <name type="scientific">Leptolyngbya sp. NK1-12</name>
    <dbReference type="NCBI Taxonomy" id="2547451"/>
    <lineage>
        <taxon>Bacteria</taxon>
        <taxon>Bacillati</taxon>
        <taxon>Cyanobacteriota</taxon>
        <taxon>Cyanophyceae</taxon>
        <taxon>Leptolyngbyales</taxon>
        <taxon>Leptolyngbyaceae</taxon>
        <taxon>Leptolyngbya group</taxon>
        <taxon>Leptolyngbya</taxon>
    </lineage>
</organism>
<reference evidence="6" key="1">
    <citation type="submission" date="2020-05" db="EMBL/GenBank/DDBJ databases">
        <authorList>
            <person name="Zhu T."/>
            <person name="Keshari N."/>
            <person name="Lu X."/>
        </authorList>
    </citation>
    <scope>NUCLEOTIDE SEQUENCE</scope>
    <source>
        <strain evidence="6">NK1-12</strain>
    </source>
</reference>
<dbReference type="PRINTS" id="PR00039">
    <property type="entry name" value="HTHLYSR"/>
</dbReference>
<evidence type="ECO:0000256" key="1">
    <source>
        <dbReference type="ARBA" id="ARBA00009437"/>
    </source>
</evidence>
<dbReference type="PANTHER" id="PTHR30537:SF5">
    <property type="entry name" value="HTH-TYPE TRANSCRIPTIONAL ACTIVATOR TTDR-RELATED"/>
    <property type="match status" value="1"/>
</dbReference>
<dbReference type="PROSITE" id="PS50931">
    <property type="entry name" value="HTH_LYSR"/>
    <property type="match status" value="1"/>
</dbReference>
<dbReference type="InterPro" id="IPR036390">
    <property type="entry name" value="WH_DNA-bd_sf"/>
</dbReference>
<dbReference type="InterPro" id="IPR058163">
    <property type="entry name" value="LysR-type_TF_proteobact-type"/>
</dbReference>
<dbReference type="Pfam" id="PF03466">
    <property type="entry name" value="LysR_substrate"/>
    <property type="match status" value="1"/>
</dbReference>
<dbReference type="CDD" id="cd08422">
    <property type="entry name" value="PBP2_CrgA_like"/>
    <property type="match status" value="1"/>
</dbReference>
<name>A0AA97AK59_9CYAN</name>
<dbReference type="PANTHER" id="PTHR30537">
    <property type="entry name" value="HTH-TYPE TRANSCRIPTIONAL REGULATOR"/>
    <property type="match status" value="1"/>
</dbReference>
<keyword evidence="2" id="KW-0805">Transcription regulation</keyword>
<protein>
    <submittedName>
        <fullName evidence="6">LysR family transcriptional regulator</fullName>
    </submittedName>
</protein>
<dbReference type="InterPro" id="IPR005119">
    <property type="entry name" value="LysR_subst-bd"/>
</dbReference>
<dbReference type="RefSeq" id="WP_316431858.1">
    <property type="nucleotide sequence ID" value="NZ_CP053586.1"/>
</dbReference>
<dbReference type="Gene3D" id="3.40.190.290">
    <property type="match status" value="1"/>
</dbReference>
<comment type="similarity">
    <text evidence="1">Belongs to the LysR transcriptional regulatory family.</text>
</comment>
<dbReference type="SUPFAM" id="SSF53850">
    <property type="entry name" value="Periplasmic binding protein-like II"/>
    <property type="match status" value="1"/>
</dbReference>
<sequence length="302" mass="33146">MLSVLNQLPELIAFVESVESSSFSAAARSLGTTPSAISKRVAKLEDRLGVRLLQRTTRSLSLTAEGGAYYERVARLLQELDEANDLVISGGKPQGKLTISTSLDLGQWFLVQALPLFLTQYPEIQIDLRLSDRLVDLVAEGIDVAIRLGDLQDSSLIRRHLGQTQFVLCAAPSYLDTCGTPTTPADLVYHNCLRYLFNGQPLSWEFWIDDTWQTIPVSGSLNSDNGGALKNAALAGLGITRLLSFQVQPELENQQLISLFPDQLPPGLVVQALFTHSRNISPRVQVFLEFLTVYCTGSGLVK</sequence>
<dbReference type="AlphaFoldDB" id="A0AA97AK59"/>
<dbReference type="GO" id="GO:0043565">
    <property type="term" value="F:sequence-specific DNA binding"/>
    <property type="evidence" value="ECO:0007669"/>
    <property type="project" value="TreeGrafter"/>
</dbReference>
<proteinExistence type="inferred from homology"/>
<evidence type="ECO:0000313" key="6">
    <source>
        <dbReference type="EMBL" id="WNZ25696.1"/>
    </source>
</evidence>
<evidence type="ECO:0000256" key="3">
    <source>
        <dbReference type="ARBA" id="ARBA00023125"/>
    </source>
</evidence>
<evidence type="ECO:0000256" key="2">
    <source>
        <dbReference type="ARBA" id="ARBA00023015"/>
    </source>
</evidence>
<gene>
    <name evidence="6" type="ORF">HJG54_24560</name>
</gene>
<dbReference type="GO" id="GO:0003700">
    <property type="term" value="F:DNA-binding transcription factor activity"/>
    <property type="evidence" value="ECO:0007669"/>
    <property type="project" value="InterPro"/>
</dbReference>
<feature type="domain" description="HTH lysR-type" evidence="5">
    <location>
        <begin position="11"/>
        <end position="63"/>
    </location>
</feature>
<evidence type="ECO:0000259" key="5">
    <source>
        <dbReference type="PROSITE" id="PS50931"/>
    </source>
</evidence>
<dbReference type="Pfam" id="PF00126">
    <property type="entry name" value="HTH_1"/>
    <property type="match status" value="1"/>
</dbReference>
<evidence type="ECO:0000256" key="4">
    <source>
        <dbReference type="ARBA" id="ARBA00023163"/>
    </source>
</evidence>
<dbReference type="FunFam" id="3.40.190.290:FF:000001">
    <property type="entry name" value="Transcriptional regulator, LysR family"/>
    <property type="match status" value="1"/>
</dbReference>
<dbReference type="GO" id="GO:0006351">
    <property type="term" value="P:DNA-templated transcription"/>
    <property type="evidence" value="ECO:0007669"/>
    <property type="project" value="TreeGrafter"/>
</dbReference>
<dbReference type="FunFam" id="1.10.10.10:FF:000001">
    <property type="entry name" value="LysR family transcriptional regulator"/>
    <property type="match status" value="1"/>
</dbReference>
<dbReference type="SUPFAM" id="SSF46785">
    <property type="entry name" value="Winged helix' DNA-binding domain"/>
    <property type="match status" value="1"/>
</dbReference>
<dbReference type="EMBL" id="CP053586">
    <property type="protein sequence ID" value="WNZ25696.1"/>
    <property type="molecule type" value="Genomic_DNA"/>
</dbReference>
<dbReference type="InterPro" id="IPR000847">
    <property type="entry name" value="LysR_HTH_N"/>
</dbReference>
<dbReference type="Gene3D" id="1.10.10.10">
    <property type="entry name" value="Winged helix-like DNA-binding domain superfamily/Winged helix DNA-binding domain"/>
    <property type="match status" value="1"/>
</dbReference>
<dbReference type="InterPro" id="IPR036388">
    <property type="entry name" value="WH-like_DNA-bd_sf"/>
</dbReference>